<evidence type="ECO:0000256" key="3">
    <source>
        <dbReference type="ARBA" id="ARBA00022737"/>
    </source>
</evidence>
<dbReference type="EMBL" id="MU404362">
    <property type="protein sequence ID" value="KAI1608868.1"/>
    <property type="molecule type" value="Genomic_DNA"/>
</dbReference>
<dbReference type="AlphaFoldDB" id="A0AAN6DNZ3"/>
<dbReference type="PANTHER" id="PTHR40626">
    <property type="entry name" value="MIP31509P"/>
    <property type="match status" value="1"/>
</dbReference>
<evidence type="ECO:0000313" key="10">
    <source>
        <dbReference type="EMBL" id="KAI1608868.1"/>
    </source>
</evidence>
<dbReference type="GO" id="GO:0005634">
    <property type="term" value="C:nucleus"/>
    <property type="evidence" value="ECO:0007669"/>
    <property type="project" value="UniProtKB-SubCell"/>
</dbReference>
<evidence type="ECO:0000259" key="9">
    <source>
        <dbReference type="PROSITE" id="PS50157"/>
    </source>
</evidence>
<dbReference type="Proteomes" id="UP001203852">
    <property type="component" value="Unassembled WGS sequence"/>
</dbReference>
<evidence type="ECO:0000256" key="8">
    <source>
        <dbReference type="SAM" id="MobiDB-lite"/>
    </source>
</evidence>
<dbReference type="CDD" id="cd12148">
    <property type="entry name" value="fungal_TF_MHR"/>
    <property type="match status" value="1"/>
</dbReference>
<evidence type="ECO:0000313" key="11">
    <source>
        <dbReference type="Proteomes" id="UP001203852"/>
    </source>
</evidence>
<proteinExistence type="predicted"/>
<dbReference type="InterPro" id="IPR007219">
    <property type="entry name" value="XnlR_reg_dom"/>
</dbReference>
<organism evidence="10 11">
    <name type="scientific">Exophiala viscosa</name>
    <dbReference type="NCBI Taxonomy" id="2486360"/>
    <lineage>
        <taxon>Eukaryota</taxon>
        <taxon>Fungi</taxon>
        <taxon>Dikarya</taxon>
        <taxon>Ascomycota</taxon>
        <taxon>Pezizomycotina</taxon>
        <taxon>Eurotiomycetes</taxon>
        <taxon>Chaetothyriomycetidae</taxon>
        <taxon>Chaetothyriales</taxon>
        <taxon>Herpotrichiellaceae</taxon>
        <taxon>Exophiala</taxon>
    </lineage>
</organism>
<dbReference type="GO" id="GO:0000978">
    <property type="term" value="F:RNA polymerase II cis-regulatory region sequence-specific DNA binding"/>
    <property type="evidence" value="ECO:0007669"/>
    <property type="project" value="InterPro"/>
</dbReference>
<dbReference type="PROSITE" id="PS00028">
    <property type="entry name" value="ZINC_FINGER_C2H2_1"/>
    <property type="match status" value="2"/>
</dbReference>
<feature type="domain" description="C2H2-type" evidence="9">
    <location>
        <begin position="39"/>
        <end position="67"/>
    </location>
</feature>
<dbReference type="GO" id="GO:0006351">
    <property type="term" value="P:DNA-templated transcription"/>
    <property type="evidence" value="ECO:0007669"/>
    <property type="project" value="InterPro"/>
</dbReference>
<dbReference type="InterPro" id="IPR013087">
    <property type="entry name" value="Znf_C2H2_type"/>
</dbReference>
<keyword evidence="3" id="KW-0677">Repeat</keyword>
<dbReference type="SMART" id="SM00355">
    <property type="entry name" value="ZnF_C2H2"/>
    <property type="match status" value="2"/>
</dbReference>
<reference evidence="10" key="1">
    <citation type="journal article" date="2022" name="bioRxiv">
        <title>Deciphering the potential niche of two novel black yeast fungi from a biological soil crust based on their genomes, phenotypes, and melanin regulation.</title>
        <authorList>
            <consortium name="DOE Joint Genome Institute"/>
            <person name="Carr E.C."/>
            <person name="Barton Q."/>
            <person name="Grambo S."/>
            <person name="Sullivan M."/>
            <person name="Renfro C.M."/>
            <person name="Kuo A."/>
            <person name="Pangilinan J."/>
            <person name="Lipzen A."/>
            <person name="Keymanesh K."/>
            <person name="Savage E."/>
            <person name="Barry K."/>
            <person name="Grigoriev I.V."/>
            <person name="Riekhof W.R."/>
            <person name="Harris S.S."/>
        </authorList>
    </citation>
    <scope>NUCLEOTIDE SEQUENCE</scope>
    <source>
        <strain evidence="10">JF 03-4F</strain>
    </source>
</reference>
<dbReference type="GO" id="GO:0000785">
    <property type="term" value="C:chromatin"/>
    <property type="evidence" value="ECO:0007669"/>
    <property type="project" value="TreeGrafter"/>
</dbReference>
<dbReference type="Gene3D" id="3.30.160.60">
    <property type="entry name" value="Classic Zinc Finger"/>
    <property type="match status" value="2"/>
</dbReference>
<keyword evidence="5" id="KW-0862">Zinc</keyword>
<keyword evidence="4 7" id="KW-0863">Zinc-finger</keyword>
<dbReference type="InterPro" id="IPR036236">
    <property type="entry name" value="Znf_C2H2_sf"/>
</dbReference>
<evidence type="ECO:0000256" key="4">
    <source>
        <dbReference type="ARBA" id="ARBA00022771"/>
    </source>
</evidence>
<sequence length="878" mass="97694">MATTPAIRPHRCQFCPQTFVRSEHKIRHVRGAHTNERPYSCEYCSSTFHRLDVLNRHRKGIHKHERGLSFRAHTGADFERRAESKACDGHVPKHKEPNTNAALGGTHNSVTGPQTANSSSYAADIPPEHNASRKVVLVDPVENEADQATSAIVTGVGDSYSFDWELTGADLSGLFYDVNGHAASEPWPPLQILLPDPHQTLPHGTGFWNLSAEDYGDVAPALATSAQWHTTTSAGTLESHDQSLKGQLIPDSIELLPGEKHSPCFGGPNFGENSDRLFGFWEEARRTEARNTPTDAPEVILRPFPDSMLDEEGYHAVKATTESYLKFQLPGRCIVNRWLETFFRGFNPHIPMLHIPCLEIRILEAPLFLAITSIGALYCLERSLALKLHESSCRAVWMAIKQRQNSLPTRTPLYIFQTLLLNMCFGVWSGDCWLFEESQATASRLCIMLQNEVQAREVEPDATETHSRPQSWREFIEEEAFCRVYFCAYILVQTISEVFGTPVPINLTDCALPLPCSEAEWAAPSEESWQALSLSSSRVPTPDFRMALAATISGLAGLSSDGVEFDQISGLTFTNYSSLGGQVLVLSIFMHSYHLSVTKRSENPRVTFQADEVVVGRIPDTRAPSAFKGQFPSSSQIENLRMALSRWKLGWRQNPEALMSPTNPMGPVSFNSTAHYRVTNLRLFSDFSSIRRALRTQDPRRVFQAMAGISGSPIQRTDDVTDATFSTIAAIQIPIRMGVRLFAHTACLTWSLEHFLTGFECALFLAYWLLSLERDPCSVLSEHEAETRKLVATLVDESGEDVIRSPDGREILSVSVLRIWASIFDHSWVWGSEFASHCLNCVPPLHNANTLGFSVTKTMGTSLGLFADHVSRAVMSSP</sequence>
<evidence type="ECO:0000256" key="2">
    <source>
        <dbReference type="ARBA" id="ARBA00022723"/>
    </source>
</evidence>
<evidence type="ECO:0000256" key="6">
    <source>
        <dbReference type="ARBA" id="ARBA00023242"/>
    </source>
</evidence>
<keyword evidence="2" id="KW-0479">Metal-binding</keyword>
<name>A0AAN6DNZ3_9EURO</name>
<feature type="domain" description="C2H2-type" evidence="9">
    <location>
        <begin position="10"/>
        <end position="38"/>
    </location>
</feature>
<dbReference type="PANTHER" id="PTHR40626:SF11">
    <property type="entry name" value="ZINC FINGER PROTEIN YPR022C"/>
    <property type="match status" value="1"/>
</dbReference>
<dbReference type="GO" id="GO:0008270">
    <property type="term" value="F:zinc ion binding"/>
    <property type="evidence" value="ECO:0007669"/>
    <property type="project" value="UniProtKB-KW"/>
</dbReference>
<dbReference type="PROSITE" id="PS50157">
    <property type="entry name" value="ZINC_FINGER_C2H2_2"/>
    <property type="match status" value="2"/>
</dbReference>
<evidence type="ECO:0000256" key="1">
    <source>
        <dbReference type="ARBA" id="ARBA00004123"/>
    </source>
</evidence>
<feature type="region of interest" description="Disordered" evidence="8">
    <location>
        <begin position="86"/>
        <end position="120"/>
    </location>
</feature>
<dbReference type="InterPro" id="IPR051059">
    <property type="entry name" value="VerF-like"/>
</dbReference>
<gene>
    <name evidence="10" type="ORF">EDD36DRAFT_95735</name>
</gene>
<feature type="compositionally biased region" description="Polar residues" evidence="8">
    <location>
        <begin position="98"/>
        <end position="120"/>
    </location>
</feature>
<keyword evidence="6" id="KW-0539">Nucleus</keyword>
<keyword evidence="11" id="KW-1185">Reference proteome</keyword>
<dbReference type="SUPFAM" id="SSF57667">
    <property type="entry name" value="beta-beta-alpha zinc fingers"/>
    <property type="match status" value="1"/>
</dbReference>
<evidence type="ECO:0000256" key="5">
    <source>
        <dbReference type="ARBA" id="ARBA00022833"/>
    </source>
</evidence>
<evidence type="ECO:0000256" key="7">
    <source>
        <dbReference type="PROSITE-ProRule" id="PRU00042"/>
    </source>
</evidence>
<comment type="caution">
    <text evidence="10">The sequence shown here is derived from an EMBL/GenBank/DDBJ whole genome shotgun (WGS) entry which is preliminary data.</text>
</comment>
<feature type="compositionally biased region" description="Basic and acidic residues" evidence="8">
    <location>
        <begin position="86"/>
        <end position="97"/>
    </location>
</feature>
<dbReference type="Pfam" id="PF04082">
    <property type="entry name" value="Fungal_trans"/>
    <property type="match status" value="1"/>
</dbReference>
<accession>A0AAN6DNZ3</accession>
<dbReference type="GO" id="GO:0000981">
    <property type="term" value="F:DNA-binding transcription factor activity, RNA polymerase II-specific"/>
    <property type="evidence" value="ECO:0007669"/>
    <property type="project" value="InterPro"/>
</dbReference>
<protein>
    <submittedName>
        <fullName evidence="10">Fungal-specific transcription factor domain-containing protein</fullName>
    </submittedName>
</protein>
<comment type="subcellular location">
    <subcellularLocation>
        <location evidence="1">Nucleus</location>
    </subcellularLocation>
</comment>